<dbReference type="GO" id="GO:0008168">
    <property type="term" value="F:methyltransferase activity"/>
    <property type="evidence" value="ECO:0007669"/>
    <property type="project" value="UniProtKB-KW"/>
</dbReference>
<dbReference type="CDD" id="cd02440">
    <property type="entry name" value="AdoMet_MTases"/>
    <property type="match status" value="1"/>
</dbReference>
<dbReference type="InterPro" id="IPR029063">
    <property type="entry name" value="SAM-dependent_MTases_sf"/>
</dbReference>
<keyword evidence="2" id="KW-0489">Methyltransferase</keyword>
<evidence type="ECO:0000313" key="3">
    <source>
        <dbReference type="Proteomes" id="UP000181936"/>
    </source>
</evidence>
<dbReference type="RefSeq" id="WP_072580888.1">
    <property type="nucleotide sequence ID" value="NZ_CP016020.1"/>
</dbReference>
<name>A0A1L3MUQ4_9BACI</name>
<dbReference type="OrthoDB" id="146133at2"/>
<sequence length="329" mass="37466">MVTEVVRALKARGWMKRNMPFLYTWHAYVGYEMNLYEAFKKPKTVDEVANKYSLEKDLLKRWLDVGLAISYVKEGKKGKYKTARKLMLPSSKKNPRSTGAILKEMMELHIPTLLSYPTIMKTGEKNVFDGDKHGAVVAQTSSMLETLALPKMTSLVKKYDVKEVVDVGCGYGGYVQKLSKAFPNLTFSGLEVNEEVTEEAKKQCSEHDQITIECTDVFEWTPDEKKVDLVLVHNLLHYLSDEERTNLFSHISKWLQKGGVISIITPIQNGKHGKQFSSVFNSFFSAFENLHSLPTKKDIEKVTKAADLKLASYKPIIKEAGWYHLTLEK</sequence>
<dbReference type="EMBL" id="CP016020">
    <property type="protein sequence ID" value="APH06085.1"/>
    <property type="molecule type" value="Genomic_DNA"/>
</dbReference>
<dbReference type="AlphaFoldDB" id="A0A1L3MUQ4"/>
<dbReference type="STRING" id="1547283.A9C19_15795"/>
<accession>A0A1L3MUQ4</accession>
<dbReference type="Proteomes" id="UP000181936">
    <property type="component" value="Chromosome"/>
</dbReference>
<dbReference type="PANTHER" id="PTHR45128">
    <property type="entry name" value="METHYLTRANSFERASE TYPE 11"/>
    <property type="match status" value="1"/>
</dbReference>
<gene>
    <name evidence="2" type="ORF">A9C19_15795</name>
</gene>
<evidence type="ECO:0000259" key="1">
    <source>
        <dbReference type="Pfam" id="PF13649"/>
    </source>
</evidence>
<dbReference type="InterPro" id="IPR053173">
    <property type="entry name" value="SAM-binding_MTase"/>
</dbReference>
<reference evidence="2 3" key="1">
    <citation type="journal article" date="2016" name="Sci. Rep.">
        <title>Complete genome sequence and transcriptomic analysis of a novel marine strain Bacillus weihaiensis reveals the mechanism of brown algae degradation.</title>
        <authorList>
            <person name="Zhu Y."/>
            <person name="Chen P."/>
            <person name="Bao Y."/>
            <person name="Men Y."/>
            <person name="Zeng Y."/>
            <person name="Yang J."/>
            <person name="Sun J."/>
            <person name="Sun Y."/>
        </authorList>
    </citation>
    <scope>NUCLEOTIDE SEQUENCE [LARGE SCALE GENOMIC DNA]</scope>
    <source>
        <strain evidence="2 3">Alg07</strain>
    </source>
</reference>
<proteinExistence type="predicted"/>
<dbReference type="Gene3D" id="3.40.50.150">
    <property type="entry name" value="Vaccinia Virus protein VP39"/>
    <property type="match status" value="1"/>
</dbReference>
<dbReference type="Pfam" id="PF13649">
    <property type="entry name" value="Methyltransf_25"/>
    <property type="match status" value="1"/>
</dbReference>
<protein>
    <submittedName>
        <fullName evidence="2">Methyltransferase type 12</fullName>
    </submittedName>
</protein>
<dbReference type="KEGG" id="bwh:A9C19_15795"/>
<evidence type="ECO:0000313" key="2">
    <source>
        <dbReference type="EMBL" id="APH06085.1"/>
    </source>
</evidence>
<dbReference type="GO" id="GO:0032259">
    <property type="term" value="P:methylation"/>
    <property type="evidence" value="ECO:0007669"/>
    <property type="project" value="UniProtKB-KW"/>
</dbReference>
<organism evidence="2 3">
    <name type="scientific">Bacillus weihaiensis</name>
    <dbReference type="NCBI Taxonomy" id="1547283"/>
    <lineage>
        <taxon>Bacteria</taxon>
        <taxon>Bacillati</taxon>
        <taxon>Bacillota</taxon>
        <taxon>Bacilli</taxon>
        <taxon>Bacillales</taxon>
        <taxon>Bacillaceae</taxon>
        <taxon>Bacillus</taxon>
    </lineage>
</organism>
<keyword evidence="2" id="KW-0808">Transferase</keyword>
<feature type="domain" description="Methyltransferase" evidence="1">
    <location>
        <begin position="164"/>
        <end position="259"/>
    </location>
</feature>
<dbReference type="InterPro" id="IPR041698">
    <property type="entry name" value="Methyltransf_25"/>
</dbReference>
<dbReference type="SUPFAM" id="SSF53335">
    <property type="entry name" value="S-adenosyl-L-methionine-dependent methyltransferases"/>
    <property type="match status" value="1"/>
</dbReference>
<keyword evidence="3" id="KW-1185">Reference proteome</keyword>
<dbReference type="PANTHER" id="PTHR45128:SF1">
    <property type="entry name" value="S-ADENOSYLMETHIONINE-DEPENDENT METHYLTRANSFERASE RV2258C"/>
    <property type="match status" value="1"/>
</dbReference>